<evidence type="ECO:0000313" key="5">
    <source>
        <dbReference type="EMBL" id="EFJ69669.1"/>
    </source>
</evidence>
<comment type="similarity">
    <text evidence="2">Belongs to the bacterial solute-binding protein 2 family.</text>
</comment>
<protein>
    <submittedName>
        <fullName evidence="5">Sugar-binding domain protein</fullName>
    </submittedName>
</protein>
<dbReference type="EMBL" id="ACGO02000001">
    <property type="protein sequence ID" value="EFJ69669.1"/>
    <property type="molecule type" value="Genomic_DNA"/>
</dbReference>
<dbReference type="PANTHER" id="PTHR46847">
    <property type="entry name" value="D-ALLOSE-BINDING PERIPLASMIC PROTEIN-RELATED"/>
    <property type="match status" value="1"/>
</dbReference>
<dbReference type="AlphaFoldDB" id="A0AA87ALI5"/>
<gene>
    <name evidence="5" type="primary">rbsB</name>
    <name evidence="5" type="ORF">HMPREF0514_10113</name>
</gene>
<keyword evidence="3" id="KW-0732">Signal</keyword>
<dbReference type="GO" id="GO:0030246">
    <property type="term" value="F:carbohydrate binding"/>
    <property type="evidence" value="ECO:0007669"/>
    <property type="project" value="UniProtKB-ARBA"/>
</dbReference>
<accession>A0AA87ALI5</accession>
<evidence type="ECO:0000256" key="2">
    <source>
        <dbReference type="ARBA" id="ARBA00007639"/>
    </source>
</evidence>
<dbReference type="InterPro" id="IPR025997">
    <property type="entry name" value="SBP_2_dom"/>
</dbReference>
<comment type="subcellular location">
    <subcellularLocation>
        <location evidence="1">Cell envelope</location>
    </subcellularLocation>
</comment>
<dbReference type="Proteomes" id="UP000003672">
    <property type="component" value="Unassembled WGS sequence"/>
</dbReference>
<evidence type="ECO:0000256" key="3">
    <source>
        <dbReference type="ARBA" id="ARBA00022729"/>
    </source>
</evidence>
<reference evidence="5 6" key="1">
    <citation type="submission" date="2010-06" db="EMBL/GenBank/DDBJ databases">
        <authorList>
            <person name="Muzny D."/>
            <person name="Qin X."/>
            <person name="Buhay C."/>
            <person name="Dugan-Rocha S."/>
            <person name="Ding Y."/>
            <person name="Chen G."/>
            <person name="Hawes A."/>
            <person name="Holder M."/>
            <person name="Jhangiani S."/>
            <person name="Johnson A."/>
            <person name="Khan Z."/>
            <person name="Li Z."/>
            <person name="Liu W."/>
            <person name="Liu X."/>
            <person name="Perez L."/>
            <person name="Shen H."/>
            <person name="Wang Q."/>
            <person name="Watt J."/>
            <person name="Xi L."/>
            <person name="Xin Y."/>
            <person name="Zhou J."/>
            <person name="Deng J."/>
            <person name="Jiang H."/>
            <person name="Liu Y."/>
            <person name="Qu J."/>
            <person name="Song X.-Z."/>
            <person name="Zhang L."/>
            <person name="Villasana D."/>
            <person name="Johnson A."/>
            <person name="Liu J."/>
            <person name="Liyanage D."/>
            <person name="Lorensuhewa L."/>
            <person name="Robinson T."/>
            <person name="Song A."/>
            <person name="Song B.-B."/>
            <person name="Dinh H."/>
            <person name="Thornton R."/>
            <person name="Coyle M."/>
            <person name="Francisco L."/>
            <person name="Jackson L."/>
            <person name="Javaid M."/>
            <person name="Korchina V."/>
            <person name="Kovar C."/>
            <person name="Mata R."/>
            <person name="Mathew T."/>
            <person name="Ngo R."/>
            <person name="Nguyen L."/>
            <person name="Nguyen N."/>
            <person name="Okwuonu G."/>
            <person name="Ongeri F."/>
            <person name="Pham C."/>
            <person name="Simmons D."/>
            <person name="Wilczek-Boney K."/>
            <person name="Hale W."/>
            <person name="Jakkamsetti A."/>
            <person name="Pham P."/>
            <person name="Ruth R."/>
            <person name="San Lucas F."/>
            <person name="Warren J."/>
            <person name="Zhang J."/>
            <person name="Zhao Z."/>
            <person name="Zhou C."/>
            <person name="Zhu D."/>
            <person name="Lee S."/>
            <person name="Bess C."/>
            <person name="Blankenburg K."/>
            <person name="Forbes L."/>
            <person name="Fu Q."/>
            <person name="Gubbala S."/>
            <person name="Hirani K."/>
            <person name="Jayaseelan J.C."/>
            <person name="Lara F."/>
            <person name="Munidasa M."/>
            <person name="Palculict T."/>
            <person name="Patil S."/>
            <person name="Pu L.-L."/>
            <person name="Saada N."/>
            <person name="Tang L."/>
            <person name="Weissenberger G."/>
            <person name="Zhu Y."/>
            <person name="Hemphill L."/>
            <person name="Shang Y."/>
            <person name="Youmans B."/>
            <person name="Ayvaz T."/>
            <person name="Ross M."/>
            <person name="Santibanez J."/>
            <person name="Aqrawi P."/>
            <person name="Gross S."/>
            <person name="Joshi V."/>
            <person name="Fowler G."/>
            <person name="Nazareth L."/>
            <person name="Reid J."/>
            <person name="Worley K."/>
            <person name="Petrosino J."/>
            <person name="Highlander S."/>
            <person name="Gibbs R."/>
        </authorList>
    </citation>
    <scope>NUCLEOTIDE SEQUENCE [LARGE SCALE GENOMIC DNA]</scope>
    <source>
        <strain evidence="5 6">JV-V03</strain>
    </source>
</reference>
<dbReference type="Pfam" id="PF13407">
    <property type="entry name" value="Peripla_BP_4"/>
    <property type="match status" value="1"/>
</dbReference>
<evidence type="ECO:0000313" key="6">
    <source>
        <dbReference type="Proteomes" id="UP000003672"/>
    </source>
</evidence>
<organism evidence="5 6">
    <name type="scientific">Lactobacillus paragasseri JV-V03</name>
    <dbReference type="NCBI Taxonomy" id="525326"/>
    <lineage>
        <taxon>Bacteria</taxon>
        <taxon>Bacillati</taxon>
        <taxon>Bacillota</taxon>
        <taxon>Bacilli</taxon>
        <taxon>Lactobacillales</taxon>
        <taxon>Lactobacillaceae</taxon>
        <taxon>Lactobacillus</taxon>
    </lineage>
</organism>
<name>A0AA87ALI5_9LACO</name>
<evidence type="ECO:0000256" key="1">
    <source>
        <dbReference type="ARBA" id="ARBA00004196"/>
    </source>
</evidence>
<dbReference type="GO" id="GO:0030313">
    <property type="term" value="C:cell envelope"/>
    <property type="evidence" value="ECO:0007669"/>
    <property type="project" value="UniProtKB-SubCell"/>
</dbReference>
<comment type="caution">
    <text evidence="5">The sequence shown here is derived from an EMBL/GenBank/DDBJ whole genome shotgun (WGS) entry which is preliminary data.</text>
</comment>
<proteinExistence type="inferred from homology"/>
<sequence>MKKLYGISKVIFPLLIIGLIIYLFYAQPFGHRPIKFGSTYMTMNNDFYQTLNEPIANEIDDHNDILYSRNPELSVNNQVNEINNFIKNEVKVIFINPVDGTSTKLIRALKKAHEAGIKIIVVDSQLENSSNYVDCTIRSNNYQAGVLCAKELMSKQKSANILILQQPTAISVVDRIKGFEDTIKNNKNFHIVDKINTTGQSENSYPKVQKYLKQGKNFDTIMSLNDKTAVGALAAINANNKSSKIAIYSIDGSENIKKMLSTQNANVKATVAQSPLQIGKVAIKVAYELINHQKVKKEIILPVKLITSKNIKNFNITGWQ</sequence>
<dbReference type="InterPro" id="IPR028082">
    <property type="entry name" value="Peripla_BP_I"/>
</dbReference>
<feature type="domain" description="Periplasmic binding protein" evidence="4">
    <location>
        <begin position="41"/>
        <end position="294"/>
    </location>
</feature>
<evidence type="ECO:0000259" key="4">
    <source>
        <dbReference type="Pfam" id="PF13407"/>
    </source>
</evidence>
<dbReference type="RefSeq" id="WP_003648343.1">
    <property type="nucleotide sequence ID" value="NZ_CP040500.1"/>
</dbReference>
<dbReference type="PANTHER" id="PTHR46847:SF1">
    <property type="entry name" value="D-ALLOSE-BINDING PERIPLASMIC PROTEIN-RELATED"/>
    <property type="match status" value="1"/>
</dbReference>
<dbReference type="Gene3D" id="3.40.50.2300">
    <property type="match status" value="2"/>
</dbReference>
<dbReference type="SUPFAM" id="SSF53822">
    <property type="entry name" value="Periplasmic binding protein-like I"/>
    <property type="match status" value="1"/>
</dbReference>